<dbReference type="OrthoDB" id="9764892at2"/>
<dbReference type="Pfam" id="PF00108">
    <property type="entry name" value="Thiolase_N"/>
    <property type="match status" value="1"/>
</dbReference>
<dbReference type="PROSITE" id="PS00737">
    <property type="entry name" value="THIOLASE_2"/>
    <property type="match status" value="1"/>
</dbReference>
<dbReference type="NCBIfam" id="TIGR01930">
    <property type="entry name" value="AcCoA-C-Actrans"/>
    <property type="match status" value="1"/>
</dbReference>
<evidence type="ECO:0000256" key="1">
    <source>
        <dbReference type="ARBA" id="ARBA00010982"/>
    </source>
</evidence>
<dbReference type="Pfam" id="PF02803">
    <property type="entry name" value="Thiolase_C"/>
    <property type="match status" value="1"/>
</dbReference>
<dbReference type="Gene3D" id="3.40.47.10">
    <property type="match status" value="2"/>
</dbReference>
<evidence type="ECO:0000259" key="8">
    <source>
        <dbReference type="Pfam" id="PF00108"/>
    </source>
</evidence>
<feature type="active site" description="Proton acceptor" evidence="6">
    <location>
        <position position="397"/>
    </location>
</feature>
<dbReference type="InterPro" id="IPR020617">
    <property type="entry name" value="Thiolase_C"/>
</dbReference>
<dbReference type="PROSITE" id="PS00099">
    <property type="entry name" value="THIOLASE_3"/>
    <property type="match status" value="1"/>
</dbReference>
<evidence type="ECO:0000313" key="11">
    <source>
        <dbReference type="Proteomes" id="UP000070422"/>
    </source>
</evidence>
<feature type="domain" description="Thiolase C-terminal" evidence="9">
    <location>
        <begin position="282"/>
        <end position="409"/>
    </location>
</feature>
<reference evidence="10 11" key="1">
    <citation type="submission" date="2016-01" db="EMBL/GenBank/DDBJ databases">
        <authorList>
            <person name="Oliw E.H."/>
        </authorList>
    </citation>
    <scope>NUCLEOTIDE SEQUENCE [LARGE SCALE GENOMIC DNA]</scope>
    <source>
        <strain evidence="10 11">KA00635</strain>
    </source>
</reference>
<evidence type="ECO:0000259" key="9">
    <source>
        <dbReference type="Pfam" id="PF02803"/>
    </source>
</evidence>
<dbReference type="PANTHER" id="PTHR18919:SF107">
    <property type="entry name" value="ACETYL-COA ACETYLTRANSFERASE, CYTOSOLIC"/>
    <property type="match status" value="1"/>
</dbReference>
<feature type="active site" description="Acyl-thioester intermediate" evidence="6">
    <location>
        <position position="93"/>
    </location>
</feature>
<dbReference type="InterPro" id="IPR002155">
    <property type="entry name" value="Thiolase"/>
</dbReference>
<dbReference type="RefSeq" id="WP_060936937.1">
    <property type="nucleotide sequence ID" value="NZ_JASOZP010000022.1"/>
</dbReference>
<evidence type="ECO:0000256" key="6">
    <source>
        <dbReference type="PIRSR" id="PIRSR000429-1"/>
    </source>
</evidence>
<dbReference type="PIRSF" id="PIRSF000429">
    <property type="entry name" value="Ac-CoA_Ac_transf"/>
    <property type="match status" value="1"/>
</dbReference>
<feature type="active site" description="Proton acceptor" evidence="6">
    <location>
        <position position="366"/>
    </location>
</feature>
<dbReference type="InterPro" id="IPR020613">
    <property type="entry name" value="Thiolase_CS"/>
</dbReference>
<evidence type="ECO:0000256" key="5">
    <source>
        <dbReference type="ARBA" id="ARBA00030755"/>
    </source>
</evidence>
<proteinExistence type="inferred from homology"/>
<dbReference type="InterPro" id="IPR020616">
    <property type="entry name" value="Thiolase_N"/>
</dbReference>
<keyword evidence="3 7" id="KW-0808">Transferase</keyword>
<accession>A0A133XYS7</accession>
<comment type="similarity">
    <text evidence="1 7">Belongs to the thiolase-like superfamily. Thiolase family.</text>
</comment>
<feature type="domain" description="Thiolase N-terminal" evidence="8">
    <location>
        <begin position="9"/>
        <end position="269"/>
    </location>
</feature>
<dbReference type="Proteomes" id="UP000070422">
    <property type="component" value="Unassembled WGS sequence"/>
</dbReference>
<keyword evidence="4 7" id="KW-0012">Acyltransferase</keyword>
<dbReference type="AlphaFoldDB" id="A0A133XYS7"/>
<dbReference type="SUPFAM" id="SSF53901">
    <property type="entry name" value="Thiolase-like"/>
    <property type="match status" value="2"/>
</dbReference>
<dbReference type="InterPro" id="IPR016039">
    <property type="entry name" value="Thiolase-like"/>
</dbReference>
<dbReference type="STRING" id="87541.AWM71_00185"/>
<evidence type="ECO:0000256" key="3">
    <source>
        <dbReference type="ARBA" id="ARBA00022679"/>
    </source>
</evidence>
<organism evidence="10 11">
    <name type="scientific">Aerococcus christensenii</name>
    <dbReference type="NCBI Taxonomy" id="87541"/>
    <lineage>
        <taxon>Bacteria</taxon>
        <taxon>Bacillati</taxon>
        <taxon>Bacillota</taxon>
        <taxon>Bacilli</taxon>
        <taxon>Lactobacillales</taxon>
        <taxon>Aerococcaceae</taxon>
        <taxon>Aerococcus</taxon>
    </lineage>
</organism>
<dbReference type="EC" id="2.3.1.9" evidence="2"/>
<dbReference type="InterPro" id="IPR020610">
    <property type="entry name" value="Thiolase_AS"/>
</dbReference>
<evidence type="ECO:0000256" key="2">
    <source>
        <dbReference type="ARBA" id="ARBA00012705"/>
    </source>
</evidence>
<dbReference type="EMBL" id="LSCQ01000050">
    <property type="protein sequence ID" value="KXB36070.1"/>
    <property type="molecule type" value="Genomic_DNA"/>
</dbReference>
<dbReference type="PATRIC" id="fig|87541.4.peg.1077"/>
<evidence type="ECO:0000256" key="7">
    <source>
        <dbReference type="RuleBase" id="RU003557"/>
    </source>
</evidence>
<dbReference type="CDD" id="cd00751">
    <property type="entry name" value="thiolase"/>
    <property type="match status" value="1"/>
</dbReference>
<gene>
    <name evidence="10" type="ORF">HMPREF3187_01088</name>
</gene>
<evidence type="ECO:0000313" key="10">
    <source>
        <dbReference type="EMBL" id="KXB36070.1"/>
    </source>
</evidence>
<comment type="caution">
    <text evidence="10">The sequence shown here is derived from an EMBL/GenBank/DDBJ whole genome shotgun (WGS) entry which is preliminary data.</text>
</comment>
<sequence>MLKQREEEIVIIGAARTPIGAYLGDLKTVPVERLGEISLQGAIERSGVSKDEIEEVIVGNVIGSQTSNNVGRIIGLNVGLPVTSTGMTVNRICGSGMQSAVSACFSLLFSDKKVVAAGGVESLSRAPYYLPESVRYEGFRMGDQSLIDSQLAGLASASGRDLDIPHMGNTAENVARRYGITRQRADLFALHSQRKAAQAMSSGRLAEEIVPVEVTGKKEKVTIVDTDGHPRPDTTLEALSRLKSAFEENGIVTAGNASGMNDGACFELFTTVSYAKEKGYPLMARVVDFEITGCDPAYMGLGPVFAIRRLLERQQMTLENDIDILEINEAFASQTIGCLIELGIEEEGDYYKKHFNPNGGAIALGHPLGMSGARLITSLVYEFKNHPEKRFGLASACIGGGQGIAILLENGSFLQ</sequence>
<evidence type="ECO:0000256" key="4">
    <source>
        <dbReference type="ARBA" id="ARBA00023315"/>
    </source>
</evidence>
<dbReference type="GO" id="GO:0003985">
    <property type="term" value="F:acetyl-CoA C-acetyltransferase activity"/>
    <property type="evidence" value="ECO:0007669"/>
    <property type="project" value="UniProtKB-EC"/>
</dbReference>
<dbReference type="GO" id="GO:0006635">
    <property type="term" value="P:fatty acid beta-oxidation"/>
    <property type="evidence" value="ECO:0007669"/>
    <property type="project" value="TreeGrafter"/>
</dbReference>
<dbReference type="FunFam" id="3.40.47.10:FF:000010">
    <property type="entry name" value="Acetyl-CoA acetyltransferase (Thiolase)"/>
    <property type="match status" value="1"/>
</dbReference>
<protein>
    <recommendedName>
        <fullName evidence="2">acetyl-CoA C-acetyltransferase</fullName>
        <ecNumber evidence="2">2.3.1.9</ecNumber>
    </recommendedName>
    <alternativeName>
        <fullName evidence="5">Acetoacetyl-CoA thiolase</fullName>
    </alternativeName>
</protein>
<dbReference type="PANTHER" id="PTHR18919">
    <property type="entry name" value="ACETYL-COA C-ACYLTRANSFERASE"/>
    <property type="match status" value="1"/>
</dbReference>
<name>A0A133XYS7_9LACT</name>